<name>A0ACC8XGE4_9FIRM</name>
<organism evidence="1 2">
    <name type="scientific">Candidatus Epulonipiscium fishelsonii</name>
    <dbReference type="NCBI Taxonomy" id="77094"/>
    <lineage>
        <taxon>Bacteria</taxon>
        <taxon>Bacillati</taxon>
        <taxon>Bacillota</taxon>
        <taxon>Clostridia</taxon>
        <taxon>Lachnospirales</taxon>
        <taxon>Lachnospiraceae</taxon>
        <taxon>Candidatus Epulonipiscium</taxon>
    </lineage>
</organism>
<dbReference type="EMBL" id="LJDB01000010">
    <property type="protein sequence ID" value="ONI42575.1"/>
    <property type="molecule type" value="Genomic_DNA"/>
</dbReference>
<sequence>MENNLIKQLDLLEDLVQSILSKQSFTIFLVSKILTISLQIYVQISSILTIQNSSQIAEVFTELTKAIENEDYILIEDLLEYELIDIIKQCKICITNDSFSHVVPKSVIMNKEPSYGV</sequence>
<reference evidence="1" key="1">
    <citation type="submission" date="2016-08" db="EMBL/GenBank/DDBJ databases">
        <authorList>
            <person name="Ngugi D.K."/>
            <person name="Miyake S."/>
            <person name="Stingl U."/>
        </authorList>
    </citation>
    <scope>NUCLEOTIDE SEQUENCE</scope>
    <source>
        <strain evidence="1">SCG-B11WGA-EpuloA1</strain>
    </source>
</reference>
<dbReference type="Proteomes" id="UP000188605">
    <property type="component" value="Unassembled WGS sequence"/>
</dbReference>
<evidence type="ECO:0000313" key="2">
    <source>
        <dbReference type="Proteomes" id="UP000188605"/>
    </source>
</evidence>
<gene>
    <name evidence="1" type="ORF">AN396_14040</name>
</gene>
<protein>
    <submittedName>
        <fullName evidence="1">Uncharacterized protein</fullName>
    </submittedName>
</protein>
<evidence type="ECO:0000313" key="1">
    <source>
        <dbReference type="EMBL" id="ONI42575.1"/>
    </source>
</evidence>
<accession>A0ACC8XGE4</accession>
<keyword evidence="2" id="KW-1185">Reference proteome</keyword>
<comment type="caution">
    <text evidence="1">The sequence shown here is derived from an EMBL/GenBank/DDBJ whole genome shotgun (WGS) entry which is preliminary data.</text>
</comment>
<proteinExistence type="predicted"/>